<gene>
    <name evidence="1" type="ORF">ACFO4L_12870</name>
</gene>
<organism evidence="1 2">
    <name type="scientific">Bacillus daqingensis</name>
    <dbReference type="NCBI Taxonomy" id="872396"/>
    <lineage>
        <taxon>Bacteria</taxon>
        <taxon>Bacillati</taxon>
        <taxon>Bacillota</taxon>
        <taxon>Bacilli</taxon>
        <taxon>Bacillales</taxon>
        <taxon>Bacillaceae</taxon>
        <taxon>Bacillus</taxon>
    </lineage>
</organism>
<dbReference type="Pfam" id="PF10702">
    <property type="entry name" value="DUF2507"/>
    <property type="match status" value="1"/>
</dbReference>
<accession>A0ABV9NVS7</accession>
<evidence type="ECO:0000313" key="1">
    <source>
        <dbReference type="EMBL" id="MFC4737487.1"/>
    </source>
</evidence>
<dbReference type="RefSeq" id="WP_377910080.1">
    <property type="nucleotide sequence ID" value="NZ_JBHSGK010000013.1"/>
</dbReference>
<reference evidence="2" key="1">
    <citation type="journal article" date="2019" name="Int. J. Syst. Evol. Microbiol.">
        <title>The Global Catalogue of Microorganisms (GCM) 10K type strain sequencing project: providing services to taxonomists for standard genome sequencing and annotation.</title>
        <authorList>
            <consortium name="The Broad Institute Genomics Platform"/>
            <consortium name="The Broad Institute Genome Sequencing Center for Infectious Disease"/>
            <person name="Wu L."/>
            <person name="Ma J."/>
        </authorList>
    </citation>
    <scope>NUCLEOTIDE SEQUENCE [LARGE SCALE GENOMIC DNA]</scope>
    <source>
        <strain evidence="2">JCM 12165</strain>
    </source>
</reference>
<dbReference type="SUPFAM" id="SSF111126">
    <property type="entry name" value="Ligand-binding domain in the NO signalling and Golgi transport"/>
    <property type="match status" value="1"/>
</dbReference>
<name>A0ABV9NVS7_9BACI</name>
<proteinExistence type="predicted"/>
<evidence type="ECO:0000313" key="2">
    <source>
        <dbReference type="Proteomes" id="UP001595896"/>
    </source>
</evidence>
<dbReference type="Proteomes" id="UP001595896">
    <property type="component" value="Unassembled WGS sequence"/>
</dbReference>
<keyword evidence="2" id="KW-1185">Reference proteome</keyword>
<dbReference type="Gene3D" id="3.30.1380.20">
    <property type="entry name" value="Trafficking protein particle complex subunit 3"/>
    <property type="match status" value="1"/>
</dbReference>
<dbReference type="EMBL" id="JBHSGK010000013">
    <property type="protein sequence ID" value="MFC4737487.1"/>
    <property type="molecule type" value="Genomic_DNA"/>
</dbReference>
<dbReference type="InterPro" id="IPR019642">
    <property type="entry name" value="DUF2507"/>
</dbReference>
<comment type="caution">
    <text evidence="1">The sequence shown here is derived from an EMBL/GenBank/DDBJ whole genome shotgun (WGS) entry which is preliminary data.</text>
</comment>
<sequence length="141" mass="16324">MSEEQQQAETAAGYDVMRHELLPIILGEDEEVILYWAGKSLAREKKKTDEEALMQWFRTAQWGELRLIKEKRAERIYEVTTSSYEPKRPYSLETGFLAQATELEKGLLAEANYEIKKKKPVTFHVTVKWDKKDPAASASQE</sequence>
<protein>
    <submittedName>
        <fullName evidence="1">DUF2507 domain-containing protein</fullName>
    </submittedName>
</protein>
<dbReference type="InterPro" id="IPR024096">
    <property type="entry name" value="NO_sig/Golgi_transp_ligand-bd"/>
</dbReference>